<evidence type="ECO:0000259" key="5">
    <source>
        <dbReference type="Pfam" id="PF08546"/>
    </source>
</evidence>
<feature type="domain" description="Ketopantoate reductase N-terminal" evidence="4">
    <location>
        <begin position="52"/>
        <end position="230"/>
    </location>
</feature>
<evidence type="ECO:0000256" key="2">
    <source>
        <dbReference type="ARBA" id="ARBA00022857"/>
    </source>
</evidence>
<dbReference type="GO" id="GO:0050661">
    <property type="term" value="F:NADP binding"/>
    <property type="evidence" value="ECO:0007669"/>
    <property type="project" value="TreeGrafter"/>
</dbReference>
<comment type="caution">
    <text evidence="6">The sequence shown here is derived from an EMBL/GenBank/DDBJ whole genome shotgun (WGS) entry which is preliminary data.</text>
</comment>
<reference evidence="6" key="2">
    <citation type="submission" date="2021-04" db="EMBL/GenBank/DDBJ databases">
        <authorList>
            <person name="Podell S."/>
        </authorList>
    </citation>
    <scope>NUCLEOTIDE SEQUENCE</scope>
    <source>
        <strain evidence="6">Hildebrandi</strain>
    </source>
</reference>
<gene>
    <name evidence="6" type="ORF">IV203_007043</name>
</gene>
<dbReference type="EMBL" id="JAGRRH010000025">
    <property type="protein sequence ID" value="KAG7341951.1"/>
    <property type="molecule type" value="Genomic_DNA"/>
</dbReference>
<protein>
    <submittedName>
        <fullName evidence="6">2-dehydropantoate 2-reductase</fullName>
    </submittedName>
</protein>
<dbReference type="GO" id="GO:0015940">
    <property type="term" value="P:pantothenate biosynthetic process"/>
    <property type="evidence" value="ECO:0007669"/>
    <property type="project" value="InterPro"/>
</dbReference>
<evidence type="ECO:0000256" key="1">
    <source>
        <dbReference type="ARBA" id="ARBA00007870"/>
    </source>
</evidence>
<dbReference type="GO" id="GO:0008677">
    <property type="term" value="F:2-dehydropantoate 2-reductase activity"/>
    <property type="evidence" value="ECO:0007669"/>
    <property type="project" value="InterPro"/>
</dbReference>
<dbReference type="AlphaFoldDB" id="A0A9K3PCT8"/>
<evidence type="ECO:0000259" key="4">
    <source>
        <dbReference type="Pfam" id="PF02558"/>
    </source>
</evidence>
<accession>A0A9K3PCT8</accession>
<dbReference type="InterPro" id="IPR003710">
    <property type="entry name" value="ApbA"/>
</dbReference>
<dbReference type="PANTHER" id="PTHR43765:SF2">
    <property type="entry name" value="2-DEHYDROPANTOATE 2-REDUCTASE"/>
    <property type="match status" value="1"/>
</dbReference>
<keyword evidence="7" id="KW-1185">Reference proteome</keyword>
<sequence length="389" mass="43288">MKGGFSPPDECVTNITFGSRVQASWTLPHSYFYMATATTTSTSRRLCREPLHILGAGSIGQLFAASIRSRFPSYPLTVLLRESHRHRWNDDNRELKIEWIRPSNLVKPTSQSESVCVPIEYLLEDPNNNNLGPIQNLLVTTKSYQAVAAVESVLSRMNTHNADSTTNSRIILLCNGALSVKEELEALLLQNRRPIQMVLATTTHGAYREQHEPSTQKLIHAGCGQTFIEESAKDIGNLWNEAGLNCISLSSQAMQSLLWQKLAANCVINPLTALYQCTNGELLLEPNFPLLQAEILEEVSKVLAVLASNGDDTDNNCCEVNVNSLGNFVNQVIRDTSTNKSSMYQDIVHGHRTEIDHLNGYVVRKGRDLGIQCPANEDIVQRIKEKEKS</sequence>
<dbReference type="PANTHER" id="PTHR43765">
    <property type="entry name" value="2-DEHYDROPANTOATE 2-REDUCTASE-RELATED"/>
    <property type="match status" value="1"/>
</dbReference>
<proteinExistence type="inferred from homology"/>
<organism evidence="6 7">
    <name type="scientific">Nitzschia inconspicua</name>
    <dbReference type="NCBI Taxonomy" id="303405"/>
    <lineage>
        <taxon>Eukaryota</taxon>
        <taxon>Sar</taxon>
        <taxon>Stramenopiles</taxon>
        <taxon>Ochrophyta</taxon>
        <taxon>Bacillariophyta</taxon>
        <taxon>Bacillariophyceae</taxon>
        <taxon>Bacillariophycidae</taxon>
        <taxon>Bacillariales</taxon>
        <taxon>Bacillariaceae</taxon>
        <taxon>Nitzschia</taxon>
    </lineage>
</organism>
<dbReference type="Pfam" id="PF02558">
    <property type="entry name" value="ApbA"/>
    <property type="match status" value="1"/>
</dbReference>
<reference evidence="6" key="1">
    <citation type="journal article" date="2021" name="Sci. Rep.">
        <title>Diploid genomic architecture of Nitzschia inconspicua, an elite biomass production diatom.</title>
        <authorList>
            <person name="Oliver A."/>
            <person name="Podell S."/>
            <person name="Pinowska A."/>
            <person name="Traller J.C."/>
            <person name="Smith S.R."/>
            <person name="McClure R."/>
            <person name="Beliaev A."/>
            <person name="Bohutskyi P."/>
            <person name="Hill E.A."/>
            <person name="Rabines A."/>
            <person name="Zheng H."/>
            <person name="Allen L.Z."/>
            <person name="Kuo A."/>
            <person name="Grigoriev I.V."/>
            <person name="Allen A.E."/>
            <person name="Hazlebeck D."/>
            <person name="Allen E.E."/>
        </authorList>
    </citation>
    <scope>NUCLEOTIDE SEQUENCE</scope>
    <source>
        <strain evidence="6">Hildebrandi</strain>
    </source>
</reference>
<keyword evidence="3" id="KW-0560">Oxidoreductase</keyword>
<dbReference type="GO" id="GO:0005737">
    <property type="term" value="C:cytoplasm"/>
    <property type="evidence" value="ECO:0007669"/>
    <property type="project" value="TreeGrafter"/>
</dbReference>
<dbReference type="NCBIfam" id="TIGR00745">
    <property type="entry name" value="apbA_panE"/>
    <property type="match status" value="1"/>
</dbReference>
<keyword evidence="2" id="KW-0521">NADP</keyword>
<name>A0A9K3PCT8_9STRA</name>
<evidence type="ECO:0000313" key="7">
    <source>
        <dbReference type="Proteomes" id="UP000693970"/>
    </source>
</evidence>
<dbReference type="Pfam" id="PF08546">
    <property type="entry name" value="ApbA_C"/>
    <property type="match status" value="1"/>
</dbReference>
<evidence type="ECO:0000313" key="6">
    <source>
        <dbReference type="EMBL" id="KAG7341951.1"/>
    </source>
</evidence>
<dbReference type="InterPro" id="IPR013332">
    <property type="entry name" value="KPR_N"/>
</dbReference>
<dbReference type="OrthoDB" id="46571at2759"/>
<evidence type="ECO:0000256" key="3">
    <source>
        <dbReference type="ARBA" id="ARBA00023002"/>
    </source>
</evidence>
<comment type="similarity">
    <text evidence="1">Belongs to the ketopantoate reductase family.</text>
</comment>
<dbReference type="Proteomes" id="UP000693970">
    <property type="component" value="Unassembled WGS sequence"/>
</dbReference>
<dbReference type="InterPro" id="IPR013752">
    <property type="entry name" value="KPA_reductase"/>
</dbReference>
<dbReference type="InterPro" id="IPR050838">
    <property type="entry name" value="Ketopantoate_reductase"/>
</dbReference>
<feature type="domain" description="Ketopantoate reductase C-terminal" evidence="5">
    <location>
        <begin position="254"/>
        <end position="387"/>
    </location>
</feature>